<dbReference type="GO" id="GO:0016747">
    <property type="term" value="F:acyltransferase activity, transferring groups other than amino-acyl groups"/>
    <property type="evidence" value="ECO:0007669"/>
    <property type="project" value="InterPro"/>
</dbReference>
<evidence type="ECO:0000256" key="2">
    <source>
        <dbReference type="ARBA" id="ARBA00023315"/>
    </source>
</evidence>
<dbReference type="InterPro" id="IPR000182">
    <property type="entry name" value="GNAT_dom"/>
</dbReference>
<dbReference type="RefSeq" id="WP_003104068.1">
    <property type="nucleotide sequence ID" value="NZ_NSGR01000010.1"/>
</dbReference>
<dbReference type="GeneID" id="61421278"/>
<reference evidence="5 6" key="1">
    <citation type="submission" date="2016-06" db="EMBL/GenBank/DDBJ databases">
        <authorList>
            <person name="Haines A.N."/>
            <person name="Council K.R."/>
        </authorList>
    </citation>
    <scope>NUCLEOTIDE SEQUENCE [LARGE SCALE GENOMIC DNA]</scope>
    <source>
        <strain evidence="5 6">SP158-29</strain>
    </source>
</reference>
<dbReference type="InterPro" id="IPR016181">
    <property type="entry name" value="Acyl_CoA_acyltransferase"/>
</dbReference>
<proteinExistence type="inferred from homology"/>
<evidence type="ECO:0000313" key="6">
    <source>
        <dbReference type="Proteomes" id="UP000217465"/>
    </source>
</evidence>
<gene>
    <name evidence="5" type="primary">ydaF</name>
    <name evidence="5" type="ORF">A9Y57_01865</name>
</gene>
<comment type="similarity">
    <text evidence="3">Belongs to the acetyltransferase family. RimJ subfamily.</text>
</comment>
<evidence type="ECO:0000259" key="4">
    <source>
        <dbReference type="PROSITE" id="PS51186"/>
    </source>
</evidence>
<protein>
    <submittedName>
        <fullName evidence="5">Putative ribosomal N-acetyltransferase YdaF</fullName>
    </submittedName>
</protein>
<dbReference type="AlphaFoldDB" id="A0A854WB14"/>
<dbReference type="PROSITE" id="PS51186">
    <property type="entry name" value="GNAT"/>
    <property type="match status" value="1"/>
</dbReference>
<evidence type="ECO:0000256" key="3">
    <source>
        <dbReference type="ARBA" id="ARBA00038502"/>
    </source>
</evidence>
<dbReference type="PANTHER" id="PTHR43792">
    <property type="entry name" value="GNAT FAMILY, PUTATIVE (AFU_ORTHOLOGUE AFUA_3G00765)-RELATED-RELATED"/>
    <property type="match status" value="1"/>
</dbReference>
<dbReference type="EMBL" id="NSGR01000010">
    <property type="protein sequence ID" value="PCH10576.1"/>
    <property type="molecule type" value="Genomic_DNA"/>
</dbReference>
<evidence type="ECO:0000256" key="1">
    <source>
        <dbReference type="ARBA" id="ARBA00022679"/>
    </source>
</evidence>
<evidence type="ECO:0000313" key="5">
    <source>
        <dbReference type="EMBL" id="PCH10576.1"/>
    </source>
</evidence>
<accession>A0A854WB14</accession>
<dbReference type="Gene3D" id="3.40.630.30">
    <property type="match status" value="1"/>
</dbReference>
<comment type="caution">
    <text evidence="5">The sequence shown here is derived from an EMBL/GenBank/DDBJ whole genome shotgun (WGS) entry which is preliminary data.</text>
</comment>
<dbReference type="Pfam" id="PF13302">
    <property type="entry name" value="Acetyltransf_3"/>
    <property type="match status" value="1"/>
</dbReference>
<keyword evidence="1 5" id="KW-0808">Transferase</keyword>
<dbReference type="SUPFAM" id="SSF55729">
    <property type="entry name" value="Acyl-CoA N-acyltransferases (Nat)"/>
    <property type="match status" value="1"/>
</dbReference>
<sequence length="184" mass="21077">MFIFNDKENTIETDRLLLRRFTLDDSQAVAHICNSAAIQKNTLTLPDPYTEESAIEWISNQEQNNKQDKCYDYAITDKVTDRILGCVSLAVFKNGYIAELGYWISPDVWNKGIATEAARALIKYGFEIKEFHKIVAKHFKYNGASGRVMEKTGMKKEGTQEKHVLKNDLYEDIVLYGIINPQES</sequence>
<dbReference type="InterPro" id="IPR051531">
    <property type="entry name" value="N-acetyltransferase"/>
</dbReference>
<feature type="domain" description="N-acetyltransferase" evidence="4">
    <location>
        <begin position="16"/>
        <end position="176"/>
    </location>
</feature>
<dbReference type="PANTHER" id="PTHR43792:SF8">
    <property type="entry name" value="[RIBOSOMAL PROTEIN US5]-ALANINE N-ACETYLTRANSFERASE"/>
    <property type="match status" value="1"/>
</dbReference>
<name>A0A854WB14_9STRE</name>
<dbReference type="Proteomes" id="UP000217465">
    <property type="component" value="Unassembled WGS sequence"/>
</dbReference>
<organism evidence="5 6">
    <name type="scientific">Streptococcus parauberis</name>
    <dbReference type="NCBI Taxonomy" id="1348"/>
    <lineage>
        <taxon>Bacteria</taxon>
        <taxon>Bacillati</taxon>
        <taxon>Bacillota</taxon>
        <taxon>Bacilli</taxon>
        <taxon>Lactobacillales</taxon>
        <taxon>Streptococcaceae</taxon>
        <taxon>Streptococcus</taxon>
    </lineage>
</organism>
<keyword evidence="2" id="KW-0012">Acyltransferase</keyword>